<dbReference type="AlphaFoldDB" id="A0A5D2J7Y1"/>
<reference evidence="1 2" key="1">
    <citation type="submission" date="2019-07" db="EMBL/GenBank/DDBJ databases">
        <title>WGS assembly of Gossypium tomentosum.</title>
        <authorList>
            <person name="Chen Z.J."/>
            <person name="Sreedasyam A."/>
            <person name="Ando A."/>
            <person name="Song Q."/>
            <person name="De L."/>
            <person name="Hulse-Kemp A."/>
            <person name="Ding M."/>
            <person name="Ye W."/>
            <person name="Kirkbride R."/>
            <person name="Jenkins J."/>
            <person name="Plott C."/>
            <person name="Lovell J."/>
            <person name="Lin Y.-M."/>
            <person name="Vaughn R."/>
            <person name="Liu B."/>
            <person name="Li W."/>
            <person name="Simpson S."/>
            <person name="Scheffler B."/>
            <person name="Saski C."/>
            <person name="Grover C."/>
            <person name="Hu G."/>
            <person name="Conover J."/>
            <person name="Carlson J."/>
            <person name="Shu S."/>
            <person name="Boston L."/>
            <person name="Williams M."/>
            <person name="Peterson D."/>
            <person name="Mcgee K."/>
            <person name="Jones D."/>
            <person name="Wendel J."/>
            <person name="Stelly D."/>
            <person name="Grimwood J."/>
            <person name="Schmutz J."/>
        </authorList>
    </citation>
    <scope>NUCLEOTIDE SEQUENCE [LARGE SCALE GENOMIC DNA]</scope>
    <source>
        <strain evidence="1">7179.01</strain>
    </source>
</reference>
<dbReference type="Proteomes" id="UP000322667">
    <property type="component" value="Chromosome D10"/>
</dbReference>
<dbReference type="EMBL" id="CM017632">
    <property type="protein sequence ID" value="TYH50359.1"/>
    <property type="molecule type" value="Genomic_DNA"/>
</dbReference>
<gene>
    <name evidence="1" type="ORF">ES332_D10G201400v1</name>
</gene>
<protein>
    <submittedName>
        <fullName evidence="1">Uncharacterized protein</fullName>
    </submittedName>
</protein>
<keyword evidence="2" id="KW-1185">Reference proteome</keyword>
<evidence type="ECO:0000313" key="2">
    <source>
        <dbReference type="Proteomes" id="UP000322667"/>
    </source>
</evidence>
<proteinExistence type="predicted"/>
<accession>A0A5D2J7Y1</accession>
<sequence length="78" mass="8823">MILEACATFASASSFSADFLSQVLKYYIVCTTQRETFRYWSDVWGERSGAYSDGVSNCADNRKMVTLKISNLQPLCYL</sequence>
<name>A0A5D2J7Y1_GOSTO</name>
<organism evidence="1 2">
    <name type="scientific">Gossypium tomentosum</name>
    <name type="common">Hawaiian cotton</name>
    <name type="synonym">Gossypium sandvicense</name>
    <dbReference type="NCBI Taxonomy" id="34277"/>
    <lineage>
        <taxon>Eukaryota</taxon>
        <taxon>Viridiplantae</taxon>
        <taxon>Streptophyta</taxon>
        <taxon>Embryophyta</taxon>
        <taxon>Tracheophyta</taxon>
        <taxon>Spermatophyta</taxon>
        <taxon>Magnoliopsida</taxon>
        <taxon>eudicotyledons</taxon>
        <taxon>Gunneridae</taxon>
        <taxon>Pentapetalae</taxon>
        <taxon>rosids</taxon>
        <taxon>malvids</taxon>
        <taxon>Malvales</taxon>
        <taxon>Malvaceae</taxon>
        <taxon>Malvoideae</taxon>
        <taxon>Gossypium</taxon>
    </lineage>
</organism>
<evidence type="ECO:0000313" key="1">
    <source>
        <dbReference type="EMBL" id="TYH50359.1"/>
    </source>
</evidence>